<dbReference type="SUPFAM" id="SSF46458">
    <property type="entry name" value="Globin-like"/>
    <property type="match status" value="1"/>
</dbReference>
<name>A0ABV9GU22_9BACL</name>
<sequence length="134" mass="15364">MKSSTFNAYEAIGGYETVDRLVTAFYKRVARHPDLAPIFPDDLTETARKQKQFLTQFLGGPPLYREEHGHPMLRAKHLPFPITPKRAAAWLSCMSQTMDEIGLDDPWRDIIFKRLTLTAHHMVNTEDTECSEEG</sequence>
<evidence type="ECO:0000313" key="7">
    <source>
        <dbReference type="EMBL" id="MFC4620135.1"/>
    </source>
</evidence>
<comment type="cofactor">
    <cofactor evidence="1">
        <name>heme</name>
        <dbReference type="ChEBI" id="CHEBI:30413"/>
    </cofactor>
</comment>
<dbReference type="InterPro" id="IPR001486">
    <property type="entry name" value="Hemoglobin_trunc"/>
</dbReference>
<evidence type="ECO:0000256" key="3">
    <source>
        <dbReference type="ARBA" id="ARBA00022617"/>
    </source>
</evidence>
<protein>
    <submittedName>
        <fullName evidence="7">Globin</fullName>
    </submittedName>
</protein>
<gene>
    <name evidence="7" type="ORF">ACFO4N_15585</name>
</gene>
<dbReference type="EMBL" id="JBHSFW010000016">
    <property type="protein sequence ID" value="MFC4620135.1"/>
    <property type="molecule type" value="Genomic_DNA"/>
</dbReference>
<evidence type="ECO:0000256" key="6">
    <source>
        <dbReference type="ARBA" id="ARBA00034496"/>
    </source>
</evidence>
<dbReference type="InterPro" id="IPR012292">
    <property type="entry name" value="Globin/Proto"/>
</dbReference>
<keyword evidence="2" id="KW-0813">Transport</keyword>
<comment type="similarity">
    <text evidence="6">Belongs to the truncated hemoglobin family. Group II subfamily.</text>
</comment>
<keyword evidence="5" id="KW-0408">Iron</keyword>
<dbReference type="Gene3D" id="1.10.490.10">
    <property type="entry name" value="Globins"/>
    <property type="match status" value="1"/>
</dbReference>
<dbReference type="CDD" id="cd14772">
    <property type="entry name" value="TrHb2_Bs-trHb-like_O"/>
    <property type="match status" value="1"/>
</dbReference>
<dbReference type="InterPro" id="IPR044203">
    <property type="entry name" value="GlbO/GLB3-like"/>
</dbReference>
<evidence type="ECO:0000256" key="5">
    <source>
        <dbReference type="ARBA" id="ARBA00023004"/>
    </source>
</evidence>
<proteinExistence type="inferred from homology"/>
<comment type="caution">
    <text evidence="7">The sequence shown here is derived from an EMBL/GenBank/DDBJ whole genome shotgun (WGS) entry which is preliminary data.</text>
</comment>
<dbReference type="RefSeq" id="WP_376847236.1">
    <property type="nucleotide sequence ID" value="NZ_JBHSFW010000016.1"/>
</dbReference>
<accession>A0ABV9GU22</accession>
<dbReference type="Proteomes" id="UP001596022">
    <property type="component" value="Unassembled WGS sequence"/>
</dbReference>
<organism evidence="7 8">
    <name type="scientific">Camelliibacillus cellulosilyticus</name>
    <dbReference type="NCBI Taxonomy" id="2174486"/>
    <lineage>
        <taxon>Bacteria</taxon>
        <taxon>Bacillati</taxon>
        <taxon>Bacillota</taxon>
        <taxon>Bacilli</taxon>
        <taxon>Bacillales</taxon>
        <taxon>Sporolactobacillaceae</taxon>
        <taxon>Camelliibacillus</taxon>
    </lineage>
</organism>
<evidence type="ECO:0000256" key="1">
    <source>
        <dbReference type="ARBA" id="ARBA00001971"/>
    </source>
</evidence>
<evidence type="ECO:0000256" key="2">
    <source>
        <dbReference type="ARBA" id="ARBA00022448"/>
    </source>
</evidence>
<dbReference type="InterPro" id="IPR019795">
    <property type="entry name" value="Globin_bac-like_CS"/>
</dbReference>
<evidence type="ECO:0000313" key="8">
    <source>
        <dbReference type="Proteomes" id="UP001596022"/>
    </source>
</evidence>
<evidence type="ECO:0000256" key="4">
    <source>
        <dbReference type="ARBA" id="ARBA00022723"/>
    </source>
</evidence>
<keyword evidence="4" id="KW-0479">Metal-binding</keyword>
<reference evidence="8" key="1">
    <citation type="journal article" date="2019" name="Int. J. Syst. Evol. Microbiol.">
        <title>The Global Catalogue of Microorganisms (GCM) 10K type strain sequencing project: providing services to taxonomists for standard genome sequencing and annotation.</title>
        <authorList>
            <consortium name="The Broad Institute Genomics Platform"/>
            <consortium name="The Broad Institute Genome Sequencing Center for Infectious Disease"/>
            <person name="Wu L."/>
            <person name="Ma J."/>
        </authorList>
    </citation>
    <scope>NUCLEOTIDE SEQUENCE [LARGE SCALE GENOMIC DNA]</scope>
    <source>
        <strain evidence="8">CGMCC 1.16306</strain>
    </source>
</reference>
<dbReference type="PANTHER" id="PTHR47366:SF1">
    <property type="entry name" value="TWO-ON-TWO HEMOGLOBIN-3"/>
    <property type="match status" value="1"/>
</dbReference>
<keyword evidence="8" id="KW-1185">Reference proteome</keyword>
<dbReference type="InterPro" id="IPR009050">
    <property type="entry name" value="Globin-like_sf"/>
</dbReference>
<dbReference type="Pfam" id="PF01152">
    <property type="entry name" value="Bac_globin"/>
    <property type="match status" value="1"/>
</dbReference>
<dbReference type="PANTHER" id="PTHR47366">
    <property type="entry name" value="TWO-ON-TWO HEMOGLOBIN-3"/>
    <property type="match status" value="1"/>
</dbReference>
<keyword evidence="3" id="KW-0349">Heme</keyword>
<dbReference type="PROSITE" id="PS01213">
    <property type="entry name" value="GLOBIN_FAM_2"/>
    <property type="match status" value="1"/>
</dbReference>